<name>A0A7C1XFN3_THERO</name>
<accession>A0A7C1XFN3</accession>
<comment type="similarity">
    <text evidence="2 5">Belongs to the PNP/MTAP phosphorylase family.</text>
</comment>
<evidence type="ECO:0000256" key="5">
    <source>
        <dbReference type="PIRNR" id="PIRNR000477"/>
    </source>
</evidence>
<evidence type="ECO:0000256" key="6">
    <source>
        <dbReference type="PIRSR" id="PIRSR000477-2"/>
    </source>
</evidence>
<organism evidence="8">
    <name type="scientific">Thermomicrobium roseum</name>
    <dbReference type="NCBI Taxonomy" id="500"/>
    <lineage>
        <taxon>Bacteria</taxon>
        <taxon>Pseudomonadati</taxon>
        <taxon>Thermomicrobiota</taxon>
        <taxon>Thermomicrobia</taxon>
        <taxon>Thermomicrobiales</taxon>
        <taxon>Thermomicrobiaceae</taxon>
        <taxon>Thermomicrobium</taxon>
    </lineage>
</organism>
<dbReference type="CDD" id="cd09009">
    <property type="entry name" value="PNP-EcPNPII_like"/>
    <property type="match status" value="1"/>
</dbReference>
<feature type="domain" description="Nucleoside phosphorylase" evidence="7">
    <location>
        <begin position="37"/>
        <end position="274"/>
    </location>
</feature>
<protein>
    <recommendedName>
        <fullName evidence="5">Purine nucleoside phosphorylase</fullName>
        <ecNumber evidence="5">2.4.2.1</ecNumber>
    </recommendedName>
    <alternativeName>
        <fullName evidence="5">Inosine-guanosine phosphorylase</fullName>
    </alternativeName>
</protein>
<gene>
    <name evidence="8" type="ORF">ENP47_03465</name>
</gene>
<comment type="pathway">
    <text evidence="1 5">Purine metabolism; purine nucleoside salvage.</text>
</comment>
<reference evidence="8" key="1">
    <citation type="journal article" date="2020" name="mSystems">
        <title>Genome- and Community-Level Interaction Insights into Carbon Utilization and Element Cycling Functions of Hydrothermarchaeota in Hydrothermal Sediment.</title>
        <authorList>
            <person name="Zhou Z."/>
            <person name="Liu Y."/>
            <person name="Xu W."/>
            <person name="Pan J."/>
            <person name="Luo Z.H."/>
            <person name="Li M."/>
        </authorList>
    </citation>
    <scope>NUCLEOTIDE SEQUENCE [LARGE SCALE GENOMIC DNA]</scope>
    <source>
        <strain evidence="8">SpSt-222</strain>
    </source>
</reference>
<dbReference type="Pfam" id="PF01048">
    <property type="entry name" value="PNP_UDP_1"/>
    <property type="match status" value="1"/>
</dbReference>
<dbReference type="AlphaFoldDB" id="A0A7C1XFN3"/>
<dbReference type="NCBIfam" id="TIGR01697">
    <property type="entry name" value="PNPH-PUNA-XAPA"/>
    <property type="match status" value="1"/>
</dbReference>
<comment type="caution">
    <text evidence="8">The sequence shown here is derived from an EMBL/GenBank/DDBJ whole genome shotgun (WGS) entry which is preliminary data.</text>
</comment>
<dbReference type="PIRSF" id="PIRSF000477">
    <property type="entry name" value="PurNPase"/>
    <property type="match status" value="1"/>
</dbReference>
<evidence type="ECO:0000259" key="7">
    <source>
        <dbReference type="Pfam" id="PF01048"/>
    </source>
</evidence>
<feature type="binding site" evidence="6">
    <location>
        <position position="118"/>
    </location>
    <ligand>
        <name>phosphate</name>
        <dbReference type="ChEBI" id="CHEBI:43474"/>
    </ligand>
</feature>
<dbReference type="NCBIfam" id="NF006054">
    <property type="entry name" value="PRK08202.1"/>
    <property type="match status" value="1"/>
</dbReference>
<dbReference type="InterPro" id="IPR000845">
    <property type="entry name" value="Nucleoside_phosphorylase_d"/>
</dbReference>
<dbReference type="InterPro" id="IPR011268">
    <property type="entry name" value="Purine_phosphorylase"/>
</dbReference>
<dbReference type="Gene3D" id="3.40.50.1580">
    <property type="entry name" value="Nucleoside phosphorylase domain"/>
    <property type="match status" value="1"/>
</dbReference>
<dbReference type="UniPathway" id="UPA00606"/>
<dbReference type="PANTHER" id="PTHR11904:SF9">
    <property type="entry name" value="PURINE NUCLEOSIDE PHOSPHORYLASE-RELATED"/>
    <property type="match status" value="1"/>
</dbReference>
<dbReference type="GO" id="GO:0004731">
    <property type="term" value="F:purine-nucleoside phosphorylase activity"/>
    <property type="evidence" value="ECO:0007669"/>
    <property type="project" value="UniProtKB-EC"/>
</dbReference>
<feature type="binding site" evidence="6">
    <location>
        <position position="198"/>
    </location>
    <ligand>
        <name>a purine D-ribonucleoside</name>
        <dbReference type="ChEBI" id="CHEBI:142355"/>
    </ligand>
</feature>
<sequence>MSVLLHPYQEQAAERAQRLARQYGVEPTVFVVLGSGLGGLPENARVIARVPLDEVTGITAATVAGHARELALAHWQNVATWFCLGRYHLYQGLSAAAVASPIVMLAHLPVRCVVLTNAAGGLNPVYQPGDFVLIRDHLFVPGLAGQHPLIPPPGPVRFFSLRDAYDPELRAAVRRVAEERGLMLREGTYAMVAGPTFETAAELRWLRLAGADLVGMSTVPEVIMARALGLRVLAISVVTNRAIPDEPHIPTHEEVAAVGERARPQLFALLEAILPLLATLEV</sequence>
<dbReference type="GO" id="GO:0009116">
    <property type="term" value="P:nucleoside metabolic process"/>
    <property type="evidence" value="ECO:0007669"/>
    <property type="project" value="InterPro"/>
</dbReference>
<evidence type="ECO:0000256" key="2">
    <source>
        <dbReference type="ARBA" id="ARBA00006751"/>
    </source>
</evidence>
<dbReference type="GO" id="GO:0005737">
    <property type="term" value="C:cytoplasm"/>
    <property type="evidence" value="ECO:0007669"/>
    <property type="project" value="TreeGrafter"/>
</dbReference>
<keyword evidence="3 5" id="KW-0328">Glycosyltransferase</keyword>
<dbReference type="PANTHER" id="PTHR11904">
    <property type="entry name" value="METHYLTHIOADENOSINE/PURINE NUCLEOSIDE PHOSPHORYLASE"/>
    <property type="match status" value="1"/>
</dbReference>
<dbReference type="EC" id="2.4.2.1" evidence="5"/>
<keyword evidence="4 5" id="KW-0808">Transferase</keyword>
<evidence type="ECO:0000313" key="8">
    <source>
        <dbReference type="EMBL" id="HEF64651.1"/>
    </source>
</evidence>
<feature type="binding site" evidence="6">
    <location>
        <position position="240"/>
    </location>
    <ligand>
        <name>a purine D-ribonucleoside</name>
        <dbReference type="ChEBI" id="CHEBI:142355"/>
    </ligand>
</feature>
<comment type="function">
    <text evidence="5">The purine nucleoside phosphorylases catalyze the phosphorolytic breakdown of the N-glycosidic bond in the beta-(deoxy)ribonucleoside molecules, with the formation of the corresponding free purine bases and pentose-1-phosphate.</text>
</comment>
<feature type="binding site" evidence="6">
    <location>
        <position position="66"/>
    </location>
    <ligand>
        <name>phosphate</name>
        <dbReference type="ChEBI" id="CHEBI:43474"/>
    </ligand>
</feature>
<feature type="binding site" evidence="6">
    <location>
        <position position="35"/>
    </location>
    <ligand>
        <name>phosphate</name>
        <dbReference type="ChEBI" id="CHEBI:43474"/>
    </ligand>
</feature>
<proteinExistence type="inferred from homology"/>
<evidence type="ECO:0000256" key="3">
    <source>
        <dbReference type="ARBA" id="ARBA00022676"/>
    </source>
</evidence>
<dbReference type="InterPro" id="IPR035994">
    <property type="entry name" value="Nucleoside_phosphorylase_sf"/>
</dbReference>
<dbReference type="SUPFAM" id="SSF53167">
    <property type="entry name" value="Purine and uridine phosphorylases"/>
    <property type="match status" value="1"/>
</dbReference>
<feature type="binding site" evidence="6">
    <location>
        <begin position="86"/>
        <end position="88"/>
    </location>
    <ligand>
        <name>phosphate</name>
        <dbReference type="ChEBI" id="CHEBI:43474"/>
    </ligand>
</feature>
<feature type="binding site" evidence="6">
    <location>
        <position position="217"/>
    </location>
    <ligand>
        <name>phosphate</name>
        <dbReference type="ChEBI" id="CHEBI:43474"/>
    </ligand>
</feature>
<evidence type="ECO:0000256" key="1">
    <source>
        <dbReference type="ARBA" id="ARBA00005058"/>
    </source>
</evidence>
<evidence type="ECO:0000256" key="4">
    <source>
        <dbReference type="ARBA" id="ARBA00022679"/>
    </source>
</evidence>
<dbReference type="EMBL" id="DSJL01000007">
    <property type="protein sequence ID" value="HEF64651.1"/>
    <property type="molecule type" value="Genomic_DNA"/>
</dbReference>